<keyword evidence="9" id="KW-1185">Reference proteome</keyword>
<keyword evidence="4" id="KW-0689">Ribosomal protein</keyword>
<dbReference type="EMBL" id="MU004196">
    <property type="protein sequence ID" value="KAF2490761.1"/>
    <property type="molecule type" value="Genomic_DNA"/>
</dbReference>
<comment type="similarity">
    <text evidence="2">Belongs to the bacterial ribosomal protein bL32 family.</text>
</comment>
<evidence type="ECO:0000256" key="4">
    <source>
        <dbReference type="ARBA" id="ARBA00022980"/>
    </source>
</evidence>
<dbReference type="AlphaFoldDB" id="A0A6A6QF14"/>
<sequence length="146" mass="16101">MALRQLPPLLNALFPAANAPIHPIAMPLLRRLQQPLFESLRIPISLSSIASIPSLLGDIWESVLRAVPKKKTSHMKKRHRFMAGKGLKDVTALNRCSGCGNIKMANHLCPYCVESIKQYFKRKLRGDTDTAAAMKSDKPTDGGQPS</sequence>
<evidence type="ECO:0000256" key="5">
    <source>
        <dbReference type="ARBA" id="ARBA00023128"/>
    </source>
</evidence>
<dbReference type="GO" id="GO:0005762">
    <property type="term" value="C:mitochondrial large ribosomal subunit"/>
    <property type="evidence" value="ECO:0007669"/>
    <property type="project" value="TreeGrafter"/>
</dbReference>
<dbReference type="PANTHER" id="PTHR21026">
    <property type="entry name" value="39S RIBOSOMAL PROTEIN L32, MITOCHONDRIAL"/>
    <property type="match status" value="1"/>
</dbReference>
<evidence type="ECO:0000256" key="6">
    <source>
        <dbReference type="ARBA" id="ARBA00023274"/>
    </source>
</evidence>
<evidence type="ECO:0000256" key="1">
    <source>
        <dbReference type="ARBA" id="ARBA00004173"/>
    </source>
</evidence>
<evidence type="ECO:0000313" key="8">
    <source>
        <dbReference type="EMBL" id="KAF2490761.1"/>
    </source>
</evidence>
<dbReference type="Proteomes" id="UP000799750">
    <property type="component" value="Unassembled WGS sequence"/>
</dbReference>
<dbReference type="GO" id="GO:0006412">
    <property type="term" value="P:translation"/>
    <property type="evidence" value="ECO:0007669"/>
    <property type="project" value="InterPro"/>
</dbReference>
<evidence type="ECO:0000256" key="2">
    <source>
        <dbReference type="ARBA" id="ARBA00008560"/>
    </source>
</evidence>
<keyword evidence="6" id="KW-0687">Ribonucleoprotein</keyword>
<evidence type="ECO:0000256" key="3">
    <source>
        <dbReference type="ARBA" id="ARBA00022946"/>
    </source>
</evidence>
<evidence type="ECO:0000256" key="7">
    <source>
        <dbReference type="ARBA" id="ARBA00039935"/>
    </source>
</evidence>
<gene>
    <name evidence="8" type="ORF">BU16DRAFT_530384</name>
</gene>
<dbReference type="InterPro" id="IPR011332">
    <property type="entry name" value="Ribosomal_zn-bd"/>
</dbReference>
<dbReference type="InterPro" id="IPR051991">
    <property type="entry name" value="Mitoribosomal_protein_bL32"/>
</dbReference>
<dbReference type="SUPFAM" id="SSF57829">
    <property type="entry name" value="Zn-binding ribosomal proteins"/>
    <property type="match status" value="1"/>
</dbReference>
<dbReference type="OrthoDB" id="2014905at2759"/>
<organism evidence="8 9">
    <name type="scientific">Lophium mytilinum</name>
    <dbReference type="NCBI Taxonomy" id="390894"/>
    <lineage>
        <taxon>Eukaryota</taxon>
        <taxon>Fungi</taxon>
        <taxon>Dikarya</taxon>
        <taxon>Ascomycota</taxon>
        <taxon>Pezizomycotina</taxon>
        <taxon>Dothideomycetes</taxon>
        <taxon>Pleosporomycetidae</taxon>
        <taxon>Mytilinidiales</taxon>
        <taxon>Mytilinidiaceae</taxon>
        <taxon>Lophium</taxon>
    </lineage>
</organism>
<dbReference type="Pfam" id="PF01783">
    <property type="entry name" value="Ribosomal_L32p"/>
    <property type="match status" value="1"/>
</dbReference>
<keyword evidence="3" id="KW-0809">Transit peptide</keyword>
<protein>
    <recommendedName>
        <fullName evidence="7">Large ribosomal subunit protein bL32m</fullName>
    </recommendedName>
</protein>
<name>A0A6A6QF14_9PEZI</name>
<evidence type="ECO:0000313" key="9">
    <source>
        <dbReference type="Proteomes" id="UP000799750"/>
    </source>
</evidence>
<accession>A0A6A6QF14</accession>
<dbReference type="InterPro" id="IPR002677">
    <property type="entry name" value="Ribosomal_bL32"/>
</dbReference>
<proteinExistence type="inferred from homology"/>
<comment type="subcellular location">
    <subcellularLocation>
        <location evidence="1">Mitochondrion</location>
    </subcellularLocation>
</comment>
<dbReference type="GO" id="GO:0003735">
    <property type="term" value="F:structural constituent of ribosome"/>
    <property type="evidence" value="ECO:0007669"/>
    <property type="project" value="InterPro"/>
</dbReference>
<reference evidence="8" key="1">
    <citation type="journal article" date="2020" name="Stud. Mycol.">
        <title>101 Dothideomycetes genomes: a test case for predicting lifestyles and emergence of pathogens.</title>
        <authorList>
            <person name="Haridas S."/>
            <person name="Albert R."/>
            <person name="Binder M."/>
            <person name="Bloem J."/>
            <person name="Labutti K."/>
            <person name="Salamov A."/>
            <person name="Andreopoulos B."/>
            <person name="Baker S."/>
            <person name="Barry K."/>
            <person name="Bills G."/>
            <person name="Bluhm B."/>
            <person name="Cannon C."/>
            <person name="Castanera R."/>
            <person name="Culley D."/>
            <person name="Daum C."/>
            <person name="Ezra D."/>
            <person name="Gonzalez J."/>
            <person name="Henrissat B."/>
            <person name="Kuo A."/>
            <person name="Liang C."/>
            <person name="Lipzen A."/>
            <person name="Lutzoni F."/>
            <person name="Magnuson J."/>
            <person name="Mondo S."/>
            <person name="Nolan M."/>
            <person name="Ohm R."/>
            <person name="Pangilinan J."/>
            <person name="Park H.-J."/>
            <person name="Ramirez L."/>
            <person name="Alfaro M."/>
            <person name="Sun H."/>
            <person name="Tritt A."/>
            <person name="Yoshinaga Y."/>
            <person name="Zwiers L.-H."/>
            <person name="Turgeon B."/>
            <person name="Goodwin S."/>
            <person name="Spatafora J."/>
            <person name="Crous P."/>
            <person name="Grigoriev I."/>
        </authorList>
    </citation>
    <scope>NUCLEOTIDE SEQUENCE</scope>
    <source>
        <strain evidence="8">CBS 269.34</strain>
    </source>
</reference>
<dbReference type="PANTHER" id="PTHR21026:SF2">
    <property type="entry name" value="LARGE RIBOSOMAL SUBUNIT PROTEIN BL32M"/>
    <property type="match status" value="1"/>
</dbReference>
<keyword evidence="5" id="KW-0496">Mitochondrion</keyword>
<dbReference type="NCBIfam" id="TIGR01031">
    <property type="entry name" value="rpmF_bact"/>
    <property type="match status" value="1"/>
</dbReference>